<protein>
    <submittedName>
        <fullName evidence="1">Uncharacterized protein</fullName>
    </submittedName>
</protein>
<comment type="caution">
    <text evidence="1">The sequence shown here is derived from an EMBL/GenBank/DDBJ whole genome shotgun (WGS) entry which is preliminary data.</text>
</comment>
<name>A0A4Z2HIA7_9TELE</name>
<dbReference type="AlphaFoldDB" id="A0A4Z2HIA7"/>
<dbReference type="Proteomes" id="UP000314294">
    <property type="component" value="Unassembled WGS sequence"/>
</dbReference>
<organism evidence="1 2">
    <name type="scientific">Liparis tanakae</name>
    <name type="common">Tanaka's snailfish</name>
    <dbReference type="NCBI Taxonomy" id="230148"/>
    <lineage>
        <taxon>Eukaryota</taxon>
        <taxon>Metazoa</taxon>
        <taxon>Chordata</taxon>
        <taxon>Craniata</taxon>
        <taxon>Vertebrata</taxon>
        <taxon>Euteleostomi</taxon>
        <taxon>Actinopterygii</taxon>
        <taxon>Neopterygii</taxon>
        <taxon>Teleostei</taxon>
        <taxon>Neoteleostei</taxon>
        <taxon>Acanthomorphata</taxon>
        <taxon>Eupercaria</taxon>
        <taxon>Perciformes</taxon>
        <taxon>Cottioidei</taxon>
        <taxon>Cottales</taxon>
        <taxon>Liparidae</taxon>
        <taxon>Liparis</taxon>
    </lineage>
</organism>
<gene>
    <name evidence="1" type="ORF">EYF80_025209</name>
</gene>
<evidence type="ECO:0000313" key="2">
    <source>
        <dbReference type="Proteomes" id="UP000314294"/>
    </source>
</evidence>
<keyword evidence="2" id="KW-1185">Reference proteome</keyword>
<reference evidence="1 2" key="1">
    <citation type="submission" date="2019-03" db="EMBL/GenBank/DDBJ databases">
        <title>First draft genome of Liparis tanakae, snailfish: a comprehensive survey of snailfish specific genes.</title>
        <authorList>
            <person name="Kim W."/>
            <person name="Song I."/>
            <person name="Jeong J.-H."/>
            <person name="Kim D."/>
            <person name="Kim S."/>
            <person name="Ryu S."/>
            <person name="Song J.Y."/>
            <person name="Lee S.K."/>
        </authorList>
    </citation>
    <scope>NUCLEOTIDE SEQUENCE [LARGE SCALE GENOMIC DNA]</scope>
    <source>
        <tissue evidence="1">Muscle</tissue>
    </source>
</reference>
<accession>A0A4Z2HIA7</accession>
<dbReference type="EMBL" id="SRLO01000250">
    <property type="protein sequence ID" value="TNN64582.1"/>
    <property type="molecule type" value="Genomic_DNA"/>
</dbReference>
<sequence length="99" mass="11223">MSVMTKIRKQHVITTCQSVYVSREHVSRAVEPGVCAHMWTNVTKKVTSSRSRNRAAAGELRCARIVQPRETSPDERRGRALWGQTELAQPNVFFWALIG</sequence>
<evidence type="ECO:0000313" key="1">
    <source>
        <dbReference type="EMBL" id="TNN64582.1"/>
    </source>
</evidence>
<proteinExistence type="predicted"/>